<comment type="function">
    <text evidence="3">With LigD forms a non-homologous end joining (NHEJ) DNA repair enzyme, which repairs dsDNA breaks with reduced fidelity. Binds linear dsDNA with 5'- and 3'- overhangs but not closed circular dsDNA nor ssDNA. Recruits and stimulates the ligase activity of LigD.</text>
</comment>
<dbReference type="NCBIfam" id="TIGR02772">
    <property type="entry name" value="Ku_bact"/>
    <property type="match status" value="1"/>
</dbReference>
<dbReference type="PIRSF" id="PIRSF006493">
    <property type="entry name" value="Prok_Ku"/>
    <property type="match status" value="1"/>
</dbReference>
<comment type="subunit">
    <text evidence="3">Homodimer. Interacts with LigD.</text>
</comment>
<evidence type="ECO:0000256" key="3">
    <source>
        <dbReference type="HAMAP-Rule" id="MF_01875"/>
    </source>
</evidence>
<dbReference type="PANTHER" id="PTHR41251">
    <property type="entry name" value="NON-HOMOLOGOUS END JOINING PROTEIN KU"/>
    <property type="match status" value="1"/>
</dbReference>
<accession>A0A9X2VN78</accession>
<dbReference type="Gene3D" id="2.40.290.10">
    <property type="match status" value="1"/>
</dbReference>
<evidence type="ECO:0000313" key="6">
    <source>
        <dbReference type="Proteomes" id="UP001141259"/>
    </source>
</evidence>
<protein>
    <recommendedName>
        <fullName evidence="3">Non-homologous end joining protein Ku</fullName>
    </recommendedName>
</protein>
<gene>
    <name evidence="3" type="primary">ku</name>
    <name evidence="5" type="ORF">NZH93_22365</name>
</gene>
<comment type="caution">
    <text evidence="5">The sequence shown here is derived from an EMBL/GenBank/DDBJ whole genome shotgun (WGS) entry which is preliminary data.</text>
</comment>
<dbReference type="HAMAP" id="MF_01875">
    <property type="entry name" value="Prokaryotic_Ku"/>
    <property type="match status" value="1"/>
</dbReference>
<dbReference type="GO" id="GO:0006310">
    <property type="term" value="P:DNA recombination"/>
    <property type="evidence" value="ECO:0007669"/>
    <property type="project" value="UniProtKB-KW"/>
</dbReference>
<dbReference type="SMART" id="SM00559">
    <property type="entry name" value="Ku78"/>
    <property type="match status" value="1"/>
</dbReference>
<reference evidence="5" key="1">
    <citation type="submission" date="2022-08" db="EMBL/GenBank/DDBJ databases">
        <authorList>
            <person name="Tistechok S."/>
            <person name="Samborskyy M."/>
            <person name="Roman I."/>
        </authorList>
    </citation>
    <scope>NUCLEOTIDE SEQUENCE</scope>
    <source>
        <strain evidence="5">DSM 103496</strain>
    </source>
</reference>
<evidence type="ECO:0000313" key="5">
    <source>
        <dbReference type="EMBL" id="MCS7479615.1"/>
    </source>
</evidence>
<evidence type="ECO:0000256" key="1">
    <source>
        <dbReference type="ARBA" id="ARBA00023125"/>
    </source>
</evidence>
<dbReference type="RefSeq" id="WP_259625109.1">
    <property type="nucleotide sequence ID" value="NZ_JANYMP010000010.1"/>
</dbReference>
<evidence type="ECO:0000256" key="2">
    <source>
        <dbReference type="ARBA" id="ARBA00023172"/>
    </source>
</evidence>
<sequence length="260" mass="29195">MRALWRGALSFGLVSIPVRVFGATEEHGFRFHQVHRVDGGQVRHRRVCSVCDEEVPAEAMAKGYRLEDGRLVIVEAEDFEGLPSASDHVIDVVEFVSAEQIDPIYLHRSYYLRPDEEAVPSYSLLREALRRSWRVAVVKITLRRRETLAVVRPRGDLLVLHSLLWPDEVRDPGFELPVVRSRPQEVRMALSLVNSMAAEFDHSAFSDDYREALEAVIAAKSAGAVIPAARAPEESGAVDLLVALQRSLEKVRAERPDPAR</sequence>
<dbReference type="AlphaFoldDB" id="A0A9X2VN78"/>
<proteinExistence type="inferred from homology"/>
<keyword evidence="2 3" id="KW-0233">DNA recombination</keyword>
<dbReference type="FunFam" id="2.40.290.10:FF:000004">
    <property type="entry name" value="Non-homologous end joining protein Ku"/>
    <property type="match status" value="1"/>
</dbReference>
<keyword evidence="1 3" id="KW-0238">DNA-binding</keyword>
<dbReference type="SUPFAM" id="SSF100939">
    <property type="entry name" value="SPOC domain-like"/>
    <property type="match status" value="1"/>
</dbReference>
<keyword evidence="3" id="KW-0227">DNA damage</keyword>
<keyword evidence="3" id="KW-0234">DNA repair</keyword>
<feature type="domain" description="Ku" evidence="4">
    <location>
        <begin position="52"/>
        <end position="180"/>
    </location>
</feature>
<dbReference type="InterPro" id="IPR016194">
    <property type="entry name" value="SPOC-like_C_dom_sf"/>
</dbReference>
<keyword evidence="6" id="KW-1185">Reference proteome</keyword>
<dbReference type="Proteomes" id="UP001141259">
    <property type="component" value="Unassembled WGS sequence"/>
</dbReference>
<dbReference type="GO" id="GO:0006303">
    <property type="term" value="P:double-strand break repair via nonhomologous end joining"/>
    <property type="evidence" value="ECO:0007669"/>
    <property type="project" value="UniProtKB-UniRule"/>
</dbReference>
<dbReference type="Pfam" id="PF02735">
    <property type="entry name" value="Ku"/>
    <property type="match status" value="1"/>
</dbReference>
<dbReference type="InterPro" id="IPR006164">
    <property type="entry name" value="DNA_bd_Ku70/Ku80"/>
</dbReference>
<dbReference type="GO" id="GO:0003690">
    <property type="term" value="F:double-stranded DNA binding"/>
    <property type="evidence" value="ECO:0007669"/>
    <property type="project" value="UniProtKB-UniRule"/>
</dbReference>
<name>A0A9X2VN78_9PSEU</name>
<organism evidence="5 6">
    <name type="scientific">Umezawaea endophytica</name>
    <dbReference type="NCBI Taxonomy" id="1654476"/>
    <lineage>
        <taxon>Bacteria</taxon>
        <taxon>Bacillati</taxon>
        <taxon>Actinomycetota</taxon>
        <taxon>Actinomycetes</taxon>
        <taxon>Pseudonocardiales</taxon>
        <taxon>Pseudonocardiaceae</taxon>
        <taxon>Umezawaea</taxon>
    </lineage>
</organism>
<comment type="similarity">
    <text evidence="3">Belongs to the prokaryotic Ku family.</text>
</comment>
<dbReference type="EMBL" id="JANYMP010000010">
    <property type="protein sequence ID" value="MCS7479615.1"/>
    <property type="molecule type" value="Genomic_DNA"/>
</dbReference>
<evidence type="ECO:0000259" key="4">
    <source>
        <dbReference type="SMART" id="SM00559"/>
    </source>
</evidence>
<dbReference type="PANTHER" id="PTHR41251:SF1">
    <property type="entry name" value="NON-HOMOLOGOUS END JOINING PROTEIN KU"/>
    <property type="match status" value="1"/>
</dbReference>
<dbReference type="InterPro" id="IPR009187">
    <property type="entry name" value="Prok_Ku"/>
</dbReference>
<dbReference type="CDD" id="cd00789">
    <property type="entry name" value="KU_like"/>
    <property type="match status" value="1"/>
</dbReference>